<name>A0ABX7LC61_9BACL</name>
<accession>A0ABX7LC61</accession>
<keyword evidence="2" id="KW-1185">Reference proteome</keyword>
<sequence>MNLLLYMLQVVRISISANGIIPPTAGRIQSGPVLPAERVMPVVRNAVIRQDNLRPRRSGTSRHSLLSQGMYV</sequence>
<gene>
    <name evidence="1" type="ORF">JRJ22_02295</name>
</gene>
<dbReference type="RefSeq" id="WP_206103016.1">
    <property type="nucleotide sequence ID" value="NZ_CP070969.1"/>
</dbReference>
<reference evidence="1 2" key="1">
    <citation type="submission" date="2021-02" db="EMBL/GenBank/DDBJ databases">
        <title>Paenibacillus tianjinensis sp. nov.</title>
        <authorList>
            <person name="Liu H."/>
        </authorList>
    </citation>
    <scope>NUCLEOTIDE SEQUENCE [LARGE SCALE GENOMIC DNA]</scope>
    <source>
        <strain evidence="1 2">TB2019</strain>
    </source>
</reference>
<evidence type="ECO:0000313" key="2">
    <source>
        <dbReference type="Proteomes" id="UP000663452"/>
    </source>
</evidence>
<organism evidence="1 2">
    <name type="scientific">Paenibacillus tianjinensis</name>
    <dbReference type="NCBI Taxonomy" id="2810347"/>
    <lineage>
        <taxon>Bacteria</taxon>
        <taxon>Bacillati</taxon>
        <taxon>Bacillota</taxon>
        <taxon>Bacilli</taxon>
        <taxon>Bacillales</taxon>
        <taxon>Paenibacillaceae</taxon>
        <taxon>Paenibacillus</taxon>
    </lineage>
</organism>
<dbReference type="Proteomes" id="UP000663452">
    <property type="component" value="Chromosome"/>
</dbReference>
<protein>
    <submittedName>
        <fullName evidence="1">Uncharacterized protein</fullName>
    </submittedName>
</protein>
<proteinExistence type="predicted"/>
<dbReference type="EMBL" id="CP070969">
    <property type="protein sequence ID" value="QSF45516.1"/>
    <property type="molecule type" value="Genomic_DNA"/>
</dbReference>
<evidence type="ECO:0000313" key="1">
    <source>
        <dbReference type="EMBL" id="QSF45516.1"/>
    </source>
</evidence>